<feature type="transmembrane region" description="Helical" evidence="2">
    <location>
        <begin position="193"/>
        <end position="211"/>
    </location>
</feature>
<sequence length="258" mass="27929">MLLQRLGLRALRPTRPMMRARAYATSRPPPSPNDEPVRGQEPPLPTEATPQDATVPPMYPNAPPVRGEQPPLPTEEDSSASAAAPLAASGQAAPAHEATWGQESPLPTPSTAKDDTVYPRTPPEPPRGQEPPLPGEAVQAPFTAAPVAPVRQEQPPPPPAQSQKQAPPPAQPQEQAPPPPPPPPRKKRASTKMLLVFFLGGVLGFAYVPWYRRVKQESQALEAILVERERAGEKYIEGQNARGQYILKSNPETSKREV</sequence>
<accession>A0AA48L2M1</accession>
<dbReference type="KEGG" id="ccac:CcaHIS019_0208750"/>
<evidence type="ECO:0000313" key="4">
    <source>
        <dbReference type="Proteomes" id="UP001233271"/>
    </source>
</evidence>
<keyword evidence="4" id="KW-1185">Reference proteome</keyword>
<keyword evidence="2" id="KW-0472">Membrane</keyword>
<feature type="region of interest" description="Disordered" evidence="1">
    <location>
        <begin position="1"/>
        <end position="189"/>
    </location>
</feature>
<feature type="compositionally biased region" description="Pro residues" evidence="1">
    <location>
        <begin position="120"/>
        <end position="134"/>
    </location>
</feature>
<feature type="compositionally biased region" description="Pro residues" evidence="1">
    <location>
        <begin position="154"/>
        <end position="183"/>
    </location>
</feature>
<reference evidence="3" key="1">
    <citation type="journal article" date="2023" name="BMC Genomics">
        <title>Chromosome-level genome assemblies of Cutaneotrichosporon spp. (Trichosporonales, Basidiomycota) reveal imbalanced evolution between nucleotide sequences and chromosome synteny.</title>
        <authorList>
            <person name="Kobayashi Y."/>
            <person name="Kayamori A."/>
            <person name="Aoki K."/>
            <person name="Shiwa Y."/>
            <person name="Matsutani M."/>
            <person name="Fujita N."/>
            <person name="Sugita T."/>
            <person name="Iwasaki W."/>
            <person name="Tanaka N."/>
            <person name="Takashima M."/>
        </authorList>
    </citation>
    <scope>NUCLEOTIDE SEQUENCE</scope>
    <source>
        <strain evidence="3">HIS019</strain>
    </source>
</reference>
<evidence type="ECO:0000256" key="1">
    <source>
        <dbReference type="SAM" id="MobiDB-lite"/>
    </source>
</evidence>
<evidence type="ECO:0000256" key="2">
    <source>
        <dbReference type="SAM" id="Phobius"/>
    </source>
</evidence>
<keyword evidence="2" id="KW-1133">Transmembrane helix</keyword>
<organism evidence="3 4">
    <name type="scientific">Cutaneotrichosporon cavernicola</name>
    <dbReference type="NCBI Taxonomy" id="279322"/>
    <lineage>
        <taxon>Eukaryota</taxon>
        <taxon>Fungi</taxon>
        <taxon>Dikarya</taxon>
        <taxon>Basidiomycota</taxon>
        <taxon>Agaricomycotina</taxon>
        <taxon>Tremellomycetes</taxon>
        <taxon>Trichosporonales</taxon>
        <taxon>Trichosporonaceae</taxon>
        <taxon>Cutaneotrichosporon</taxon>
    </lineage>
</organism>
<evidence type="ECO:0000313" key="3">
    <source>
        <dbReference type="EMBL" id="BEI89513.1"/>
    </source>
</evidence>
<dbReference type="EMBL" id="AP028213">
    <property type="protein sequence ID" value="BEI89513.1"/>
    <property type="molecule type" value="Genomic_DNA"/>
</dbReference>
<feature type="compositionally biased region" description="Low complexity" evidence="1">
    <location>
        <begin position="79"/>
        <end position="95"/>
    </location>
</feature>
<name>A0AA48L2M1_9TREE</name>
<proteinExistence type="predicted"/>
<keyword evidence="2" id="KW-0812">Transmembrane</keyword>
<dbReference type="AlphaFoldDB" id="A0AA48L2M1"/>
<dbReference type="GeneID" id="85493384"/>
<dbReference type="RefSeq" id="XP_060454779.1">
    <property type="nucleotide sequence ID" value="XM_060597936.1"/>
</dbReference>
<feature type="compositionally biased region" description="Low complexity" evidence="1">
    <location>
        <begin position="144"/>
        <end position="153"/>
    </location>
</feature>
<protein>
    <submittedName>
        <fullName evidence="3">Uncharacterized protein</fullName>
    </submittedName>
</protein>
<gene>
    <name evidence="3" type="ORF">CcaverHIS019_0208750</name>
</gene>
<dbReference type="Proteomes" id="UP001233271">
    <property type="component" value="Chromosome 2"/>
</dbReference>